<gene>
    <name evidence="2" type="ORF">D3876_10720</name>
</gene>
<dbReference type="InterPro" id="IPR000182">
    <property type="entry name" value="GNAT_dom"/>
</dbReference>
<dbReference type="EMBL" id="QYUM01000003">
    <property type="protein sequence ID" value="RJF91518.1"/>
    <property type="molecule type" value="Genomic_DNA"/>
</dbReference>
<organism evidence="2 3">
    <name type="scientific">Sphingomonas cavernae</name>
    <dbReference type="NCBI Taxonomy" id="2320861"/>
    <lineage>
        <taxon>Bacteria</taxon>
        <taxon>Pseudomonadati</taxon>
        <taxon>Pseudomonadota</taxon>
        <taxon>Alphaproteobacteria</taxon>
        <taxon>Sphingomonadales</taxon>
        <taxon>Sphingomonadaceae</taxon>
        <taxon>Sphingomonas</taxon>
    </lineage>
</organism>
<keyword evidence="3" id="KW-1185">Reference proteome</keyword>
<feature type="domain" description="N-acetyltransferase" evidence="1">
    <location>
        <begin position="2"/>
        <end position="154"/>
    </location>
</feature>
<dbReference type="RefSeq" id="WP_119763727.1">
    <property type="nucleotide sequence ID" value="NZ_QYUM01000003.1"/>
</dbReference>
<comment type="caution">
    <text evidence="2">The sequence shown here is derived from an EMBL/GenBank/DDBJ whole genome shotgun (WGS) entry which is preliminary data.</text>
</comment>
<dbReference type="GO" id="GO:0016747">
    <property type="term" value="F:acyltransferase activity, transferring groups other than amino-acyl groups"/>
    <property type="evidence" value="ECO:0007669"/>
    <property type="project" value="InterPro"/>
</dbReference>
<sequence>MAEIVPLQRIPDVAVEKLLDDAFGADRFGRTAYRLRAGTHVIEELSFAVVGDDGGLLGSIQCWPVMIAREDGTVDPLVMLGPVAVEPEVQQGGIGKALMRATLAAWETGDFPALMMIGDPEYYGRFFGFSAEETREWVIDGPVERHRLLALARNGSAVPRTGRIVPRPA</sequence>
<dbReference type="Proteomes" id="UP000286100">
    <property type="component" value="Unassembled WGS sequence"/>
</dbReference>
<dbReference type="SUPFAM" id="SSF55729">
    <property type="entry name" value="Acyl-CoA N-acyltransferases (Nat)"/>
    <property type="match status" value="1"/>
</dbReference>
<proteinExistence type="predicted"/>
<evidence type="ECO:0000313" key="2">
    <source>
        <dbReference type="EMBL" id="RJF91518.1"/>
    </source>
</evidence>
<protein>
    <submittedName>
        <fullName evidence="2">N-acetyltransferase</fullName>
    </submittedName>
</protein>
<dbReference type="InterPro" id="IPR016181">
    <property type="entry name" value="Acyl_CoA_acyltransferase"/>
</dbReference>
<dbReference type="Gene3D" id="3.40.630.30">
    <property type="match status" value="1"/>
</dbReference>
<evidence type="ECO:0000313" key="3">
    <source>
        <dbReference type="Proteomes" id="UP000286100"/>
    </source>
</evidence>
<dbReference type="CDD" id="cd04301">
    <property type="entry name" value="NAT_SF"/>
    <property type="match status" value="1"/>
</dbReference>
<evidence type="ECO:0000259" key="1">
    <source>
        <dbReference type="PROSITE" id="PS51186"/>
    </source>
</evidence>
<accession>A0A418WND5</accession>
<reference evidence="2 3" key="1">
    <citation type="submission" date="2018-09" db="EMBL/GenBank/DDBJ databases">
        <authorList>
            <person name="Zhu H."/>
        </authorList>
    </citation>
    <scope>NUCLEOTIDE SEQUENCE [LARGE SCALE GENOMIC DNA]</scope>
    <source>
        <strain evidence="2 3">K2R01-6</strain>
    </source>
</reference>
<dbReference type="OrthoDB" id="9815099at2"/>
<name>A0A418WND5_9SPHN</name>
<dbReference type="AlphaFoldDB" id="A0A418WND5"/>
<dbReference type="PROSITE" id="PS51186">
    <property type="entry name" value="GNAT"/>
    <property type="match status" value="1"/>
</dbReference>
<dbReference type="Pfam" id="PF00583">
    <property type="entry name" value="Acetyltransf_1"/>
    <property type="match status" value="1"/>
</dbReference>
<keyword evidence="2" id="KW-0808">Transferase</keyword>